<dbReference type="EMBL" id="JBGGTQ010000001">
    <property type="protein sequence ID" value="MEZ0490869.1"/>
    <property type="molecule type" value="Genomic_DNA"/>
</dbReference>
<evidence type="ECO:0000256" key="1">
    <source>
        <dbReference type="SAM" id="MobiDB-lite"/>
    </source>
</evidence>
<accession>A0ABV4HZT6</accession>
<reference evidence="3 4" key="1">
    <citation type="submission" date="2024-07" db="EMBL/GenBank/DDBJ databases">
        <authorList>
            <person name="Thanompreechachai J."/>
            <person name="Duangmal K."/>
        </authorList>
    </citation>
    <scope>NUCLEOTIDE SEQUENCE [LARGE SCALE GENOMIC DNA]</scope>
    <source>
        <strain evidence="3 4">TBRC 1896</strain>
    </source>
</reference>
<protein>
    <submittedName>
        <fullName evidence="3">CoA-binding protein</fullName>
    </submittedName>
</protein>
<dbReference type="Proteomes" id="UP001566476">
    <property type="component" value="Unassembled WGS sequence"/>
</dbReference>
<keyword evidence="4" id="KW-1185">Reference proteome</keyword>
<dbReference type="PANTHER" id="PTHR33303:SF2">
    <property type="entry name" value="COA-BINDING DOMAIN-CONTAINING PROTEIN"/>
    <property type="match status" value="1"/>
</dbReference>
<sequence length="199" mass="21549">MTDPQTTSSTPVDGASDVGTVAAPQNLREQPAATGSQDAPTTTWSSPAAGERLRILRRTRTVAILGASNKPSRASYFVQTYLLADSDFELWFVNPNETEILGHRAYPSLAELPGVPDLVDVFRRPSELDAVLDDVIAVGSPVMWMQLGLADEAVARRGAEHGVTVVMNRCLKIEHARFHGGLHLAGFDTGVISSRRRSR</sequence>
<name>A0ABV4HZT6_9ACTN</name>
<dbReference type="Pfam" id="PF13380">
    <property type="entry name" value="CoA_binding_2"/>
    <property type="match status" value="1"/>
</dbReference>
<dbReference type="InterPro" id="IPR003781">
    <property type="entry name" value="CoA-bd"/>
</dbReference>
<dbReference type="PANTHER" id="PTHR33303">
    <property type="entry name" value="CYTOPLASMIC PROTEIN-RELATED"/>
    <property type="match status" value="1"/>
</dbReference>
<dbReference type="Gene3D" id="3.40.50.720">
    <property type="entry name" value="NAD(P)-binding Rossmann-like Domain"/>
    <property type="match status" value="1"/>
</dbReference>
<dbReference type="SUPFAM" id="SSF51735">
    <property type="entry name" value="NAD(P)-binding Rossmann-fold domains"/>
    <property type="match status" value="1"/>
</dbReference>
<feature type="domain" description="CoA-binding" evidence="2">
    <location>
        <begin position="55"/>
        <end position="149"/>
    </location>
</feature>
<evidence type="ECO:0000259" key="2">
    <source>
        <dbReference type="SMART" id="SM00881"/>
    </source>
</evidence>
<comment type="caution">
    <text evidence="3">The sequence shown here is derived from an EMBL/GenBank/DDBJ whole genome shotgun (WGS) entry which is preliminary data.</text>
</comment>
<feature type="compositionally biased region" description="Polar residues" evidence="1">
    <location>
        <begin position="33"/>
        <end position="46"/>
    </location>
</feature>
<evidence type="ECO:0000313" key="4">
    <source>
        <dbReference type="Proteomes" id="UP001566476"/>
    </source>
</evidence>
<dbReference type="RefSeq" id="WP_370716912.1">
    <property type="nucleotide sequence ID" value="NZ_JBGGTQ010000001.1"/>
</dbReference>
<feature type="compositionally biased region" description="Polar residues" evidence="1">
    <location>
        <begin position="1"/>
        <end position="11"/>
    </location>
</feature>
<organism evidence="3 4">
    <name type="scientific">Kineococcus mangrovi</name>
    <dbReference type="NCBI Taxonomy" id="1660183"/>
    <lineage>
        <taxon>Bacteria</taxon>
        <taxon>Bacillati</taxon>
        <taxon>Actinomycetota</taxon>
        <taxon>Actinomycetes</taxon>
        <taxon>Kineosporiales</taxon>
        <taxon>Kineosporiaceae</taxon>
        <taxon>Kineococcus</taxon>
    </lineage>
</organism>
<gene>
    <name evidence="3" type="ORF">AB2L28_01295</name>
</gene>
<proteinExistence type="predicted"/>
<evidence type="ECO:0000313" key="3">
    <source>
        <dbReference type="EMBL" id="MEZ0490869.1"/>
    </source>
</evidence>
<feature type="region of interest" description="Disordered" evidence="1">
    <location>
        <begin position="1"/>
        <end position="49"/>
    </location>
</feature>
<dbReference type="InterPro" id="IPR036291">
    <property type="entry name" value="NAD(P)-bd_dom_sf"/>
</dbReference>
<dbReference type="SMART" id="SM00881">
    <property type="entry name" value="CoA_binding"/>
    <property type="match status" value="1"/>
</dbReference>